<reference evidence="1 2" key="1">
    <citation type="submission" date="2015-09" db="EMBL/GenBank/DDBJ databases">
        <title>Trachymyrmex zeteki WGS genome.</title>
        <authorList>
            <person name="Nygaard S."/>
            <person name="Hu H."/>
            <person name="Boomsma J."/>
            <person name="Zhang G."/>
        </authorList>
    </citation>
    <scope>NUCLEOTIDE SEQUENCE [LARGE SCALE GENOMIC DNA]</scope>
    <source>
        <strain evidence="1">Tzet28-1</strain>
        <tissue evidence="1">Whole body</tissue>
    </source>
</reference>
<evidence type="ECO:0000313" key="2">
    <source>
        <dbReference type="Proteomes" id="UP000075809"/>
    </source>
</evidence>
<dbReference type="Proteomes" id="UP000075809">
    <property type="component" value="Unassembled WGS sequence"/>
</dbReference>
<proteinExistence type="predicted"/>
<dbReference type="EMBL" id="KQ982055">
    <property type="protein sequence ID" value="KYQ60591.1"/>
    <property type="molecule type" value="Genomic_DNA"/>
</dbReference>
<accession>A0A151XJS9</accession>
<protein>
    <submittedName>
        <fullName evidence="1">Uncharacterized protein</fullName>
    </submittedName>
</protein>
<gene>
    <name evidence="1" type="ORF">ALC60_00351</name>
</gene>
<organism evidence="1 2">
    <name type="scientific">Mycetomoellerius zeteki</name>
    <dbReference type="NCBI Taxonomy" id="64791"/>
    <lineage>
        <taxon>Eukaryota</taxon>
        <taxon>Metazoa</taxon>
        <taxon>Ecdysozoa</taxon>
        <taxon>Arthropoda</taxon>
        <taxon>Hexapoda</taxon>
        <taxon>Insecta</taxon>
        <taxon>Pterygota</taxon>
        <taxon>Neoptera</taxon>
        <taxon>Endopterygota</taxon>
        <taxon>Hymenoptera</taxon>
        <taxon>Apocrita</taxon>
        <taxon>Aculeata</taxon>
        <taxon>Formicoidea</taxon>
        <taxon>Formicidae</taxon>
        <taxon>Myrmicinae</taxon>
        <taxon>Mycetomoellerius</taxon>
    </lineage>
</organism>
<name>A0A151XJS9_9HYME</name>
<keyword evidence="2" id="KW-1185">Reference proteome</keyword>
<sequence length="94" mass="11422">MRRIVEEDLRYKSYTIKVRQMLSEAARTKRVERCNLLLCSLLTGNVNRHNFKYWNDENPHWMYKAHIQNQQKVNVWTGILNELTYMLTYVLSRS</sequence>
<dbReference type="AlphaFoldDB" id="A0A151XJS9"/>
<evidence type="ECO:0000313" key="1">
    <source>
        <dbReference type="EMBL" id="KYQ60591.1"/>
    </source>
</evidence>